<proteinExistence type="predicted"/>
<name>A0ABC8KBM8_ERUVS</name>
<organism evidence="1 2">
    <name type="scientific">Eruca vesicaria subsp. sativa</name>
    <name type="common">Garden rocket</name>
    <name type="synonym">Eruca sativa</name>
    <dbReference type="NCBI Taxonomy" id="29727"/>
    <lineage>
        <taxon>Eukaryota</taxon>
        <taxon>Viridiplantae</taxon>
        <taxon>Streptophyta</taxon>
        <taxon>Embryophyta</taxon>
        <taxon>Tracheophyta</taxon>
        <taxon>Spermatophyta</taxon>
        <taxon>Magnoliopsida</taxon>
        <taxon>eudicotyledons</taxon>
        <taxon>Gunneridae</taxon>
        <taxon>Pentapetalae</taxon>
        <taxon>rosids</taxon>
        <taxon>malvids</taxon>
        <taxon>Brassicales</taxon>
        <taxon>Brassicaceae</taxon>
        <taxon>Brassiceae</taxon>
        <taxon>Eruca</taxon>
    </lineage>
</organism>
<comment type="caution">
    <text evidence="1">The sequence shown here is derived from an EMBL/GenBank/DDBJ whole genome shotgun (WGS) entry which is preliminary data.</text>
</comment>
<keyword evidence="2" id="KW-1185">Reference proteome</keyword>
<accession>A0ABC8KBM8</accession>
<dbReference type="Proteomes" id="UP001642260">
    <property type="component" value="Unassembled WGS sequence"/>
</dbReference>
<sequence>MNRLCRHYLHEHALIVNKIGLFSYLFIKSISSVYQENPLTKVNGQDKAVSTEDHPAEERW</sequence>
<evidence type="ECO:0000313" key="2">
    <source>
        <dbReference type="Proteomes" id="UP001642260"/>
    </source>
</evidence>
<evidence type="ECO:0000313" key="1">
    <source>
        <dbReference type="EMBL" id="CAH8355767.1"/>
    </source>
</evidence>
<reference evidence="1 2" key="1">
    <citation type="submission" date="2022-03" db="EMBL/GenBank/DDBJ databases">
        <authorList>
            <person name="Macdonald S."/>
            <person name="Ahmed S."/>
            <person name="Newling K."/>
        </authorList>
    </citation>
    <scope>NUCLEOTIDE SEQUENCE [LARGE SCALE GENOMIC DNA]</scope>
</reference>
<dbReference type="EMBL" id="CAKOAT010211821">
    <property type="protein sequence ID" value="CAH8355767.1"/>
    <property type="molecule type" value="Genomic_DNA"/>
</dbReference>
<dbReference type="AlphaFoldDB" id="A0ABC8KBM8"/>
<gene>
    <name evidence="1" type="ORF">ERUC_LOCUS21522</name>
</gene>
<protein>
    <submittedName>
        <fullName evidence="1">Uncharacterized protein</fullName>
    </submittedName>
</protein>